<dbReference type="AlphaFoldDB" id="A0A098LAI5"/>
<dbReference type="STRING" id="153721.MYP_674"/>
<reference evidence="1 2" key="1">
    <citation type="submission" date="2014-09" db="EMBL/GenBank/DDBJ databases">
        <title>Sporocytophaga myxococcoides PG-01 genome sequencing.</title>
        <authorList>
            <person name="Liu L."/>
            <person name="Gao P.J."/>
            <person name="Chen G.J."/>
            <person name="Wang L.S."/>
        </authorList>
    </citation>
    <scope>NUCLEOTIDE SEQUENCE [LARGE SCALE GENOMIC DNA]</scope>
    <source>
        <strain evidence="1 2">PG-01</strain>
    </source>
</reference>
<comment type="caution">
    <text evidence="1">The sequence shown here is derived from an EMBL/GenBank/DDBJ whole genome shotgun (WGS) entry which is preliminary data.</text>
</comment>
<sequence length="160" mass="18558">MKNIYDESGAIISTCKNYRYRLWRIWDKSKPFVMFIMHNPSTADESEDDRTIKRCVNFAKSWGYGGIYVGNIFAYRSTKPEVIKQVIDPIGPDNNKHLTEMLQKCQIVIAAWGNHPKTESKPLKGIDIGKFYYLSLTKTGNPRHPLYLKMNLKPQKLTKI</sequence>
<dbReference type="RefSeq" id="WP_045458334.1">
    <property type="nucleotide sequence ID" value="NZ_BBLT01000001.1"/>
</dbReference>
<evidence type="ECO:0000313" key="1">
    <source>
        <dbReference type="EMBL" id="GAL83447.1"/>
    </source>
</evidence>
<protein>
    <recommendedName>
        <fullName evidence="3">DUF1643 domain-containing protein</fullName>
    </recommendedName>
</protein>
<dbReference type="OrthoDB" id="9807577at2"/>
<name>A0A098LAI5_9BACT</name>
<organism evidence="1 2">
    <name type="scientific">Sporocytophaga myxococcoides</name>
    <dbReference type="NCBI Taxonomy" id="153721"/>
    <lineage>
        <taxon>Bacteria</taxon>
        <taxon>Pseudomonadati</taxon>
        <taxon>Bacteroidota</taxon>
        <taxon>Cytophagia</taxon>
        <taxon>Cytophagales</taxon>
        <taxon>Cytophagaceae</taxon>
        <taxon>Sporocytophaga</taxon>
    </lineage>
</organism>
<evidence type="ECO:0000313" key="2">
    <source>
        <dbReference type="Proteomes" id="UP000030185"/>
    </source>
</evidence>
<keyword evidence="2" id="KW-1185">Reference proteome</keyword>
<dbReference type="EMBL" id="BBLT01000001">
    <property type="protein sequence ID" value="GAL83447.1"/>
    <property type="molecule type" value="Genomic_DNA"/>
</dbReference>
<proteinExistence type="predicted"/>
<accession>A0A098LAI5</accession>
<evidence type="ECO:0008006" key="3">
    <source>
        <dbReference type="Google" id="ProtNLM"/>
    </source>
</evidence>
<dbReference type="Proteomes" id="UP000030185">
    <property type="component" value="Unassembled WGS sequence"/>
</dbReference>
<dbReference type="eggNOG" id="COG4333">
    <property type="taxonomic scope" value="Bacteria"/>
</dbReference>
<gene>
    <name evidence="1" type="ORF">MYP_674</name>
</gene>
<dbReference type="InterPro" id="IPR012441">
    <property type="entry name" value="DUF1643"/>
</dbReference>
<dbReference type="Pfam" id="PF07799">
    <property type="entry name" value="DUF1643"/>
    <property type="match status" value="1"/>
</dbReference>